<keyword evidence="7" id="KW-1185">Reference proteome</keyword>
<comment type="subcellular location">
    <subcellularLocation>
        <location evidence="1">Membrane</location>
    </subcellularLocation>
</comment>
<dbReference type="Gene3D" id="3.40.50.2300">
    <property type="match status" value="2"/>
</dbReference>
<dbReference type="Proteomes" id="UP000887566">
    <property type="component" value="Unplaced"/>
</dbReference>
<dbReference type="InterPro" id="IPR028082">
    <property type="entry name" value="Peripla_BP_I"/>
</dbReference>
<evidence type="ECO:0000256" key="2">
    <source>
        <dbReference type="ARBA" id="ARBA00022692"/>
    </source>
</evidence>
<dbReference type="SUPFAM" id="SSF53822">
    <property type="entry name" value="Periplasmic binding protein-like I"/>
    <property type="match status" value="1"/>
</dbReference>
<evidence type="ECO:0000256" key="4">
    <source>
        <dbReference type="ARBA" id="ARBA00023136"/>
    </source>
</evidence>
<dbReference type="InterPro" id="IPR001828">
    <property type="entry name" value="ANF_lig-bd_rcpt"/>
</dbReference>
<reference evidence="8" key="1">
    <citation type="submission" date="2022-11" db="UniProtKB">
        <authorList>
            <consortium name="WormBaseParasite"/>
        </authorList>
    </citation>
    <scope>IDENTIFICATION</scope>
</reference>
<dbReference type="GO" id="GO:0016020">
    <property type="term" value="C:membrane"/>
    <property type="evidence" value="ECO:0007669"/>
    <property type="project" value="UniProtKB-SubCell"/>
</dbReference>
<feature type="signal peptide" evidence="5">
    <location>
        <begin position="1"/>
        <end position="18"/>
    </location>
</feature>
<evidence type="ECO:0000313" key="7">
    <source>
        <dbReference type="Proteomes" id="UP000887566"/>
    </source>
</evidence>
<dbReference type="Pfam" id="PF01094">
    <property type="entry name" value="ANF_receptor"/>
    <property type="match status" value="1"/>
</dbReference>
<evidence type="ECO:0000256" key="5">
    <source>
        <dbReference type="SAM" id="SignalP"/>
    </source>
</evidence>
<evidence type="ECO:0000256" key="1">
    <source>
        <dbReference type="ARBA" id="ARBA00004370"/>
    </source>
</evidence>
<organism evidence="7 8">
    <name type="scientific">Plectus sambesii</name>
    <dbReference type="NCBI Taxonomy" id="2011161"/>
    <lineage>
        <taxon>Eukaryota</taxon>
        <taxon>Metazoa</taxon>
        <taxon>Ecdysozoa</taxon>
        <taxon>Nematoda</taxon>
        <taxon>Chromadorea</taxon>
        <taxon>Plectida</taxon>
        <taxon>Plectina</taxon>
        <taxon>Plectoidea</taxon>
        <taxon>Plectidae</taxon>
        <taxon>Plectus</taxon>
    </lineage>
</organism>
<keyword evidence="2" id="KW-0812">Transmembrane</keyword>
<proteinExistence type="predicted"/>
<accession>A0A914VYJ0</accession>
<name>A0A914VYJ0_9BILA</name>
<evidence type="ECO:0000259" key="6">
    <source>
        <dbReference type="Pfam" id="PF01094"/>
    </source>
</evidence>
<sequence length="324" mass="36466">MLLSLLITYLWSAGSATAISFNIGSVANEESIERRSLSFAVKQWNDARTQETTIRFKVVNSGSKAHDIEERVCDILQRKPVAIIVPSTSKYAANYVRRACEQFRIPCVDIDGSNDVSDFGVNAGIPREAAGRALAAFVTKLQWANFVLFYQRSSDLAELGPLLELTSSWPHPGIVLRQLPKNNDLRAFLKHIRNSVHATRMVIHTKDISDTYRFLQHARIMRMTDAKYSYAVTNMDLSLLEEYVLNSTDFTCNITGLRLINNYSFQRKALMYAMLDAVNVIGEGLAKLLRSNFIPRPAAILCDDQISWSHGNALLNEMSQVIDQ</sequence>
<feature type="domain" description="Receptor ligand binding region" evidence="6">
    <location>
        <begin position="35"/>
        <end position="321"/>
    </location>
</feature>
<keyword evidence="5" id="KW-0732">Signal</keyword>
<keyword evidence="3" id="KW-1133">Transmembrane helix</keyword>
<keyword evidence="4" id="KW-0472">Membrane</keyword>
<evidence type="ECO:0000313" key="8">
    <source>
        <dbReference type="WBParaSite" id="PSAMB.scaffold2746size21504.g18944.t1"/>
    </source>
</evidence>
<evidence type="ECO:0000256" key="3">
    <source>
        <dbReference type="ARBA" id="ARBA00022989"/>
    </source>
</evidence>
<feature type="chain" id="PRO_5037225972" evidence="5">
    <location>
        <begin position="19"/>
        <end position="324"/>
    </location>
</feature>
<dbReference type="AlphaFoldDB" id="A0A914VYJ0"/>
<dbReference type="WBParaSite" id="PSAMB.scaffold2746size21504.g18944.t1">
    <property type="protein sequence ID" value="PSAMB.scaffold2746size21504.g18944.t1"/>
    <property type="gene ID" value="PSAMB.scaffold2746size21504.g18944"/>
</dbReference>
<protein>
    <submittedName>
        <fullName evidence="8">Receptor ligand binding region domain-containing protein</fullName>
    </submittedName>
</protein>